<dbReference type="EMBL" id="QOCW01000026">
    <property type="protein sequence ID" value="RBW68052.1"/>
    <property type="molecule type" value="Genomic_DNA"/>
</dbReference>
<dbReference type="InterPro" id="IPR015064">
    <property type="entry name" value="Sda"/>
</dbReference>
<dbReference type="Gene3D" id="1.10.287.1100">
    <property type="entry name" value="Sporulation inhibitor A"/>
    <property type="match status" value="1"/>
</dbReference>
<dbReference type="AlphaFoldDB" id="A0A366XPL4"/>
<gene>
    <name evidence="1" type="ORF">DS031_19025</name>
</gene>
<protein>
    <submittedName>
        <fullName evidence="1">Sporulation histidine kinase inhibitor Sda</fullName>
    </submittedName>
</protein>
<dbReference type="Pfam" id="PF08970">
    <property type="entry name" value="Sda"/>
    <property type="match status" value="1"/>
</dbReference>
<accession>A0A366XPL4</accession>
<dbReference type="OrthoDB" id="2933732at2"/>
<organism evidence="1 2">
    <name type="scientific">Bacillus taeanensis</name>
    <dbReference type="NCBI Taxonomy" id="273032"/>
    <lineage>
        <taxon>Bacteria</taxon>
        <taxon>Bacillati</taxon>
        <taxon>Bacillota</taxon>
        <taxon>Bacilli</taxon>
        <taxon>Bacillales</taxon>
        <taxon>Bacillaceae</taxon>
        <taxon>Bacillus</taxon>
    </lineage>
</organism>
<proteinExistence type="predicted"/>
<dbReference type="SUPFAM" id="SSF100985">
    <property type="entry name" value="Sporulation inhibitor Sda"/>
    <property type="match status" value="1"/>
</dbReference>
<reference evidence="1 2" key="1">
    <citation type="submission" date="2018-07" db="EMBL/GenBank/DDBJ databases">
        <title>Lottiidibacillus patelloidae gen. nov., sp. nov., isolated from the intestinal tract of a marine limpet and the reclassification of B. taeanensis BH030017T, B. algicola KMM 3737T and B. hwajinpoensis SW-72T as genus Lottiidibacillus.</title>
        <authorList>
            <person name="Liu R."/>
            <person name="Huang Z."/>
        </authorList>
    </citation>
    <scope>NUCLEOTIDE SEQUENCE [LARGE SCALE GENOMIC DNA]</scope>
    <source>
        <strain evidence="1 2">BH030017</strain>
    </source>
</reference>
<evidence type="ECO:0000313" key="2">
    <source>
        <dbReference type="Proteomes" id="UP000253314"/>
    </source>
</evidence>
<sequence length="44" mass="5072">MKSVNNSLLIDAFHKAMNLQLDLDFITLLGEELQRRKLITLSVE</sequence>
<comment type="caution">
    <text evidence="1">The sequence shown here is derived from an EMBL/GenBank/DDBJ whole genome shotgun (WGS) entry which is preliminary data.</text>
</comment>
<name>A0A366XPL4_9BACI</name>
<dbReference type="InterPro" id="IPR036916">
    <property type="entry name" value="Sda_sf"/>
</dbReference>
<evidence type="ECO:0000313" key="1">
    <source>
        <dbReference type="EMBL" id="RBW68052.1"/>
    </source>
</evidence>
<keyword evidence="2" id="KW-1185">Reference proteome</keyword>
<dbReference type="Proteomes" id="UP000253314">
    <property type="component" value="Unassembled WGS sequence"/>
</dbReference>